<dbReference type="Proteomes" id="UP000197781">
    <property type="component" value="Chromosome"/>
</dbReference>
<evidence type="ECO:0000313" key="1">
    <source>
        <dbReference type="EMBL" id="ASJ54379.1"/>
    </source>
</evidence>
<proteinExistence type="predicted"/>
<gene>
    <name evidence="1" type="ORF">BP422_12925</name>
</gene>
<dbReference type="Gene3D" id="3.40.1000.10">
    <property type="entry name" value="Mog1/PsbP, alpha/beta/alpha sandwich"/>
    <property type="match status" value="1"/>
</dbReference>
<dbReference type="EMBL" id="CP018145">
    <property type="protein sequence ID" value="ASJ54379.1"/>
    <property type="molecule type" value="Genomic_DNA"/>
</dbReference>
<dbReference type="Pfam" id="PF18933">
    <property type="entry name" value="PsbP_2"/>
    <property type="match status" value="1"/>
</dbReference>
<organism evidence="1 2">
    <name type="scientific">Brevibacillus formosus</name>
    <dbReference type="NCBI Taxonomy" id="54913"/>
    <lineage>
        <taxon>Bacteria</taxon>
        <taxon>Bacillati</taxon>
        <taxon>Bacillota</taxon>
        <taxon>Bacilli</taxon>
        <taxon>Bacillales</taxon>
        <taxon>Paenibacillaceae</taxon>
        <taxon>Brevibacillus</taxon>
    </lineage>
</organism>
<dbReference type="AlphaFoldDB" id="A0A220MHT9"/>
<dbReference type="RefSeq" id="WP_088908127.1">
    <property type="nucleotide sequence ID" value="NZ_CP018145.1"/>
</dbReference>
<evidence type="ECO:0000313" key="2">
    <source>
        <dbReference type="Proteomes" id="UP000197781"/>
    </source>
</evidence>
<reference evidence="1 2" key="1">
    <citation type="submission" date="2016-11" db="EMBL/GenBank/DDBJ databases">
        <authorList>
            <person name="Jaros S."/>
            <person name="Januszkiewicz K."/>
            <person name="Wedrychowicz H."/>
        </authorList>
    </citation>
    <scope>NUCLEOTIDE SEQUENCE [LARGE SCALE GENOMIC DNA]</scope>
    <source>
        <strain evidence="1 2">NF2</strain>
    </source>
</reference>
<dbReference type="PROSITE" id="PS51257">
    <property type="entry name" value="PROKAR_LIPOPROTEIN"/>
    <property type="match status" value="1"/>
</dbReference>
<name>A0A220MHT9_9BACL</name>
<dbReference type="KEGG" id="bfm:BP422_12925"/>
<protein>
    <recommendedName>
        <fullName evidence="3">PsbP C-terminal domain-containing protein</fullName>
    </recommendedName>
</protein>
<accession>A0A220MHT9</accession>
<sequence length="184" mass="20641">MKIPHHLRILIQCFFVVSFLLGCSQTNETVEATEFKEYKNNKFSISYPFDWAVVEDSNDGSVAFNSPKESDEDFISEHIMVMSTTLPDEARAPMETYKNEIIETMKKRSPGLEVQNTSNLTVNGLSALEILLKGKRDNVNIALRLTVVAKGKTGYVIGFACQDGDLDKYASTNDKVTNSFKILE</sequence>
<evidence type="ECO:0008006" key="3">
    <source>
        <dbReference type="Google" id="ProtNLM"/>
    </source>
</evidence>